<gene>
    <name evidence="1" type="ORF">E2C01_095951</name>
</gene>
<keyword evidence="2" id="KW-1185">Reference proteome</keyword>
<dbReference type="Proteomes" id="UP000324222">
    <property type="component" value="Unassembled WGS sequence"/>
</dbReference>
<sequence length="73" mass="8320">MKPEEENCTARVRHCMRWLNIGMGSGQDFLPSDVCEPDQEDCFMMHMKCLHLLVPAEGTPRLSPVSVRNSRNS</sequence>
<proteinExistence type="predicted"/>
<evidence type="ECO:0000313" key="2">
    <source>
        <dbReference type="Proteomes" id="UP000324222"/>
    </source>
</evidence>
<protein>
    <submittedName>
        <fullName evidence="1">Uncharacterized protein</fullName>
    </submittedName>
</protein>
<evidence type="ECO:0000313" key="1">
    <source>
        <dbReference type="EMBL" id="MPD00478.1"/>
    </source>
</evidence>
<organism evidence="1 2">
    <name type="scientific">Portunus trituberculatus</name>
    <name type="common">Swimming crab</name>
    <name type="synonym">Neptunus trituberculatus</name>
    <dbReference type="NCBI Taxonomy" id="210409"/>
    <lineage>
        <taxon>Eukaryota</taxon>
        <taxon>Metazoa</taxon>
        <taxon>Ecdysozoa</taxon>
        <taxon>Arthropoda</taxon>
        <taxon>Crustacea</taxon>
        <taxon>Multicrustacea</taxon>
        <taxon>Malacostraca</taxon>
        <taxon>Eumalacostraca</taxon>
        <taxon>Eucarida</taxon>
        <taxon>Decapoda</taxon>
        <taxon>Pleocyemata</taxon>
        <taxon>Brachyura</taxon>
        <taxon>Eubrachyura</taxon>
        <taxon>Portunoidea</taxon>
        <taxon>Portunidae</taxon>
        <taxon>Portuninae</taxon>
        <taxon>Portunus</taxon>
    </lineage>
</organism>
<dbReference type="EMBL" id="VSRR010123083">
    <property type="protein sequence ID" value="MPD00478.1"/>
    <property type="molecule type" value="Genomic_DNA"/>
</dbReference>
<reference evidence="1 2" key="1">
    <citation type="submission" date="2019-05" db="EMBL/GenBank/DDBJ databases">
        <title>Another draft genome of Portunus trituberculatus and its Hox gene families provides insights of decapod evolution.</title>
        <authorList>
            <person name="Jeong J.-H."/>
            <person name="Song I."/>
            <person name="Kim S."/>
            <person name="Choi T."/>
            <person name="Kim D."/>
            <person name="Ryu S."/>
            <person name="Kim W."/>
        </authorList>
    </citation>
    <scope>NUCLEOTIDE SEQUENCE [LARGE SCALE GENOMIC DNA]</scope>
    <source>
        <tissue evidence="1">Muscle</tissue>
    </source>
</reference>
<accession>A0A5B7K5C5</accession>
<comment type="caution">
    <text evidence="1">The sequence shown here is derived from an EMBL/GenBank/DDBJ whole genome shotgun (WGS) entry which is preliminary data.</text>
</comment>
<name>A0A5B7K5C5_PORTR</name>
<dbReference type="AlphaFoldDB" id="A0A5B7K5C5"/>